<dbReference type="PROSITE" id="PS00135">
    <property type="entry name" value="TRYPSIN_SER"/>
    <property type="match status" value="1"/>
</dbReference>
<evidence type="ECO:0000256" key="2">
    <source>
        <dbReference type="ARBA" id="ARBA00022801"/>
    </source>
</evidence>
<keyword evidence="9" id="KW-1185">Reference proteome</keyword>
<keyword evidence="3" id="KW-1015">Disulfide bond</keyword>
<feature type="signal peptide" evidence="5">
    <location>
        <begin position="1"/>
        <end position="24"/>
    </location>
</feature>
<organism evidence="8 9">
    <name type="scientific">Actinokineospora xionganensis</name>
    <dbReference type="NCBI Taxonomy" id="2684470"/>
    <lineage>
        <taxon>Bacteria</taxon>
        <taxon>Bacillati</taxon>
        <taxon>Actinomycetota</taxon>
        <taxon>Actinomycetes</taxon>
        <taxon>Pseudonocardiales</taxon>
        <taxon>Pseudonocardiaceae</taxon>
        <taxon>Actinokineospora</taxon>
    </lineage>
</organism>
<evidence type="ECO:0000256" key="5">
    <source>
        <dbReference type="SAM" id="SignalP"/>
    </source>
</evidence>
<keyword evidence="1 4" id="KW-0645">Protease</keyword>
<dbReference type="InterPro" id="IPR033116">
    <property type="entry name" value="TRYPSIN_SER"/>
</dbReference>
<feature type="domain" description="Peptidase S1" evidence="6">
    <location>
        <begin position="38"/>
        <end position="267"/>
    </location>
</feature>
<evidence type="ECO:0000313" key="8">
    <source>
        <dbReference type="EMBL" id="MBC6450193.1"/>
    </source>
</evidence>
<evidence type="ECO:0000256" key="3">
    <source>
        <dbReference type="ARBA" id="ARBA00023157"/>
    </source>
</evidence>
<keyword evidence="4" id="KW-0720">Serine protease</keyword>
<gene>
    <name evidence="8" type="ORF">GPZ80_23820</name>
</gene>
<dbReference type="CDD" id="cd00190">
    <property type="entry name" value="Tryp_SPc"/>
    <property type="match status" value="1"/>
</dbReference>
<dbReference type="Pfam" id="PF00089">
    <property type="entry name" value="Trypsin"/>
    <property type="match status" value="1"/>
</dbReference>
<dbReference type="SUPFAM" id="SSF50494">
    <property type="entry name" value="Trypsin-like serine proteases"/>
    <property type="match status" value="1"/>
</dbReference>
<dbReference type="Pfam" id="PF01483">
    <property type="entry name" value="P_proprotein"/>
    <property type="match status" value="1"/>
</dbReference>
<dbReference type="InterPro" id="IPR008979">
    <property type="entry name" value="Galactose-bd-like_sf"/>
</dbReference>
<protein>
    <submittedName>
        <fullName evidence="8">Trypsin-like serine protease</fullName>
    </submittedName>
</protein>
<dbReference type="EMBL" id="JABVED010000015">
    <property type="protein sequence ID" value="MBC6450193.1"/>
    <property type="molecule type" value="Genomic_DNA"/>
</dbReference>
<dbReference type="SUPFAM" id="SSF49785">
    <property type="entry name" value="Galactose-binding domain-like"/>
    <property type="match status" value="1"/>
</dbReference>
<evidence type="ECO:0000259" key="6">
    <source>
        <dbReference type="PROSITE" id="PS50240"/>
    </source>
</evidence>
<evidence type="ECO:0000256" key="4">
    <source>
        <dbReference type="RuleBase" id="RU363034"/>
    </source>
</evidence>
<dbReference type="PANTHER" id="PTHR24252">
    <property type="entry name" value="ACROSIN-RELATED"/>
    <property type="match status" value="1"/>
</dbReference>
<sequence length="398" mass="40834">MKKAGLLAAGLTAVLAAVGGQALAAPPPSQPGDVSPMVVGGTLAAKGDFPWLVHLSMGCGGAMYSEQLVLTAAHCVDDRGTNGTGPDTTIGVTYGVVDRQDPAAIKRTSSYVHSAVGYTNVEAGKDWALVKLSSPITGAALLPIATTTANNNGTFDIMGWGGTSEGGNSMNRYASKAKVPFVDDTTCSGSSSYPNLVKSDSICAGYPEGGIDTCQGDSGGPMARRDANNNWVQVGIVSWGHGCARPNKYGIYTEVSTFAADIQAAATKLGGGDTTPPPTGGVFENTNNVNIPDAGTAITSSITVSGVSGNAPATLKVGVDIKHTWRGDLVIDLVAPDGSTYRMKSSSSNDSADNVITPYTVNASTEVANGVWKLKVQDVARYDTGYIDSWKLAFPASP</sequence>
<evidence type="ECO:0000256" key="1">
    <source>
        <dbReference type="ARBA" id="ARBA00022670"/>
    </source>
</evidence>
<proteinExistence type="predicted"/>
<comment type="caution">
    <text evidence="8">The sequence shown here is derived from an EMBL/GenBank/DDBJ whole genome shotgun (WGS) entry which is preliminary data.</text>
</comment>
<name>A0ABR7LBW4_9PSEU</name>
<dbReference type="Gene3D" id="2.60.120.260">
    <property type="entry name" value="Galactose-binding domain-like"/>
    <property type="match status" value="1"/>
</dbReference>
<dbReference type="PROSITE" id="PS00134">
    <property type="entry name" value="TRYPSIN_HIS"/>
    <property type="match status" value="1"/>
</dbReference>
<evidence type="ECO:0000313" key="9">
    <source>
        <dbReference type="Proteomes" id="UP000734823"/>
    </source>
</evidence>
<reference evidence="8 9" key="1">
    <citation type="submission" date="2020-06" db="EMBL/GenBank/DDBJ databases">
        <title>Actinokineospora xiongansis sp. nov., isolated from soil of Baiyangdian.</title>
        <authorList>
            <person name="Zhang X."/>
        </authorList>
    </citation>
    <scope>NUCLEOTIDE SEQUENCE [LARGE SCALE GENOMIC DNA]</scope>
    <source>
        <strain evidence="8 9">HBU206404</strain>
    </source>
</reference>
<dbReference type="InterPro" id="IPR043504">
    <property type="entry name" value="Peptidase_S1_PA_chymotrypsin"/>
</dbReference>
<feature type="domain" description="P/Homo B" evidence="7">
    <location>
        <begin position="275"/>
        <end position="398"/>
    </location>
</feature>
<keyword evidence="5" id="KW-0732">Signal</keyword>
<accession>A0ABR7LBW4</accession>
<dbReference type="PROSITE" id="PS51829">
    <property type="entry name" value="P_HOMO_B"/>
    <property type="match status" value="1"/>
</dbReference>
<dbReference type="Proteomes" id="UP000734823">
    <property type="component" value="Unassembled WGS sequence"/>
</dbReference>
<dbReference type="InterPro" id="IPR018114">
    <property type="entry name" value="TRYPSIN_HIS"/>
</dbReference>
<feature type="chain" id="PRO_5046775515" evidence="5">
    <location>
        <begin position="25"/>
        <end position="398"/>
    </location>
</feature>
<dbReference type="InterPro" id="IPR001314">
    <property type="entry name" value="Peptidase_S1A"/>
</dbReference>
<dbReference type="Gene3D" id="2.40.10.10">
    <property type="entry name" value="Trypsin-like serine proteases"/>
    <property type="match status" value="2"/>
</dbReference>
<dbReference type="InterPro" id="IPR009003">
    <property type="entry name" value="Peptidase_S1_PA"/>
</dbReference>
<keyword evidence="2 4" id="KW-0378">Hydrolase</keyword>
<dbReference type="PRINTS" id="PR00722">
    <property type="entry name" value="CHYMOTRYPSIN"/>
</dbReference>
<dbReference type="PANTHER" id="PTHR24252:SF7">
    <property type="entry name" value="HYALIN"/>
    <property type="match status" value="1"/>
</dbReference>
<dbReference type="PROSITE" id="PS50240">
    <property type="entry name" value="TRYPSIN_DOM"/>
    <property type="match status" value="1"/>
</dbReference>
<evidence type="ECO:0000259" key="7">
    <source>
        <dbReference type="PROSITE" id="PS51829"/>
    </source>
</evidence>
<dbReference type="SMART" id="SM00020">
    <property type="entry name" value="Tryp_SPc"/>
    <property type="match status" value="1"/>
</dbReference>
<dbReference type="InterPro" id="IPR002884">
    <property type="entry name" value="P_dom"/>
</dbReference>
<dbReference type="InterPro" id="IPR001254">
    <property type="entry name" value="Trypsin_dom"/>
</dbReference>